<dbReference type="AlphaFoldDB" id="A0A7X6MZ78"/>
<evidence type="ECO:0008006" key="4">
    <source>
        <dbReference type="Google" id="ProtNLM"/>
    </source>
</evidence>
<keyword evidence="3" id="KW-1185">Reference proteome</keyword>
<dbReference type="RefSeq" id="WP_168549878.1">
    <property type="nucleotide sequence ID" value="NZ_JAAXPR010000024.1"/>
</dbReference>
<dbReference type="SUPFAM" id="SSF54518">
    <property type="entry name" value="Tubby C-terminal domain-like"/>
    <property type="match status" value="1"/>
</dbReference>
<sequence>MKLYMTQDKGTLKNTFTVYNESEELLYRVKGNIGMYTGTRSYIYAPDETQEIAFIKQRFAQYKWDVIIAGQTVATISKKWFSPRSKYRVEILDWKVTGRLLFHDYKITDNRDNTIAQLQKKAFRLSDSFEISMDNPEQDALLVVAVVVAIDAVIGQTS</sequence>
<dbReference type="InterPro" id="IPR038595">
    <property type="entry name" value="LOR_sf"/>
</dbReference>
<protein>
    <recommendedName>
        <fullName evidence="4">Tubby C 2 family protein</fullName>
    </recommendedName>
</protein>
<accession>A0A7X6MZ78</accession>
<dbReference type="Proteomes" id="UP000522720">
    <property type="component" value="Unassembled WGS sequence"/>
</dbReference>
<dbReference type="InterPro" id="IPR007612">
    <property type="entry name" value="LOR"/>
</dbReference>
<proteinExistence type="inferred from homology"/>
<reference evidence="2 3" key="1">
    <citation type="submission" date="2020-04" db="EMBL/GenBank/DDBJ databases">
        <title>MicrobeNet Type strains.</title>
        <authorList>
            <person name="Nicholson A.C."/>
        </authorList>
    </citation>
    <scope>NUCLEOTIDE SEQUENCE [LARGE SCALE GENOMIC DNA]</scope>
    <source>
        <strain evidence="2 3">CCUG 69612</strain>
    </source>
</reference>
<dbReference type="InterPro" id="IPR025659">
    <property type="entry name" value="Tubby-like_C"/>
</dbReference>
<comment type="caution">
    <text evidence="2">The sequence shown here is derived from an EMBL/GenBank/DDBJ whole genome shotgun (WGS) entry which is preliminary data.</text>
</comment>
<name>A0A7X6MZ78_9STRE</name>
<comment type="similarity">
    <text evidence="1">Belongs to the LOR family.</text>
</comment>
<evidence type="ECO:0000313" key="3">
    <source>
        <dbReference type="Proteomes" id="UP000522720"/>
    </source>
</evidence>
<evidence type="ECO:0000313" key="2">
    <source>
        <dbReference type="EMBL" id="NKZ21147.1"/>
    </source>
</evidence>
<organism evidence="2 3">
    <name type="scientific">Streptococcus ovuberis</name>
    <dbReference type="NCBI Taxonomy" id="1936207"/>
    <lineage>
        <taxon>Bacteria</taxon>
        <taxon>Bacillati</taxon>
        <taxon>Bacillota</taxon>
        <taxon>Bacilli</taxon>
        <taxon>Lactobacillales</taxon>
        <taxon>Streptococcaceae</taxon>
        <taxon>Streptococcus</taxon>
    </lineage>
</organism>
<dbReference type="EMBL" id="JAAXPR010000024">
    <property type="protein sequence ID" value="NKZ21147.1"/>
    <property type="molecule type" value="Genomic_DNA"/>
</dbReference>
<evidence type="ECO:0000256" key="1">
    <source>
        <dbReference type="ARBA" id="ARBA00005437"/>
    </source>
</evidence>
<dbReference type="Pfam" id="PF04525">
    <property type="entry name" value="LOR"/>
    <property type="match status" value="1"/>
</dbReference>
<dbReference type="Gene3D" id="2.40.160.200">
    <property type="entry name" value="LURP1-related"/>
    <property type="match status" value="1"/>
</dbReference>
<gene>
    <name evidence="2" type="ORF">HF992_09960</name>
</gene>